<name>A0A4R9M259_9LEPT</name>
<dbReference type="PANTHER" id="PTHR43245">
    <property type="entry name" value="BIFUNCTIONAL POLYMYXIN RESISTANCE PROTEIN ARNA"/>
    <property type="match status" value="1"/>
</dbReference>
<proteinExistence type="predicted"/>
<keyword evidence="1" id="KW-0472">Membrane</keyword>
<accession>A0A4R9M259</accession>
<keyword evidence="1" id="KW-1133">Transmembrane helix</keyword>
<gene>
    <name evidence="3" type="ORF">EHS15_08525</name>
</gene>
<evidence type="ECO:0000313" key="4">
    <source>
        <dbReference type="Proteomes" id="UP000298058"/>
    </source>
</evidence>
<dbReference type="Proteomes" id="UP000298058">
    <property type="component" value="Unassembled WGS sequence"/>
</dbReference>
<keyword evidence="1" id="KW-0812">Transmembrane</keyword>
<organism evidence="3 4">
    <name type="scientific">Leptospira idonii</name>
    <dbReference type="NCBI Taxonomy" id="1193500"/>
    <lineage>
        <taxon>Bacteria</taxon>
        <taxon>Pseudomonadati</taxon>
        <taxon>Spirochaetota</taxon>
        <taxon>Spirochaetia</taxon>
        <taxon>Leptospirales</taxon>
        <taxon>Leptospiraceae</taxon>
        <taxon>Leptospira</taxon>
    </lineage>
</organism>
<dbReference type="InterPro" id="IPR001509">
    <property type="entry name" value="Epimerase_deHydtase"/>
</dbReference>
<evidence type="ECO:0000313" key="3">
    <source>
        <dbReference type="EMBL" id="TGN19379.1"/>
    </source>
</evidence>
<evidence type="ECO:0000259" key="2">
    <source>
        <dbReference type="Pfam" id="PF01370"/>
    </source>
</evidence>
<dbReference type="OrthoDB" id="345696at2"/>
<keyword evidence="4" id="KW-1185">Reference proteome</keyword>
<dbReference type="EMBL" id="RQHW01000031">
    <property type="protein sequence ID" value="TGN19379.1"/>
    <property type="molecule type" value="Genomic_DNA"/>
</dbReference>
<sequence length="321" mass="36269">MKLPTLLITGCSGVIGRHLTESILDRYKVVALGKDYSRISEKIRHHKHFKFYERDLGAIRSPEELKVTENIDLVLHLAGVVSGSRLSEADYFAVNAESTKLLSEWASTKHCKGFLLASSVSVYGYQIQPLTEESPRLGQTVYARSKIKAEEYLETAEVPHSVFRIASVYGGGSKSFISKLFSLYKKGFYPLPTGERKKSILHLEDLVSALEAWISKVLEMKKILPVYVLSHPNSVTVPEVIREFKHVQPKAWGAVALPLFPFLAVIFEWFYKTLRRLKKLPYHDSPLAPLRHSIEIYSAESWADLGVKPVRDLRKGLSGDQ</sequence>
<feature type="domain" description="NAD-dependent epimerase/dehydratase" evidence="2">
    <location>
        <begin position="7"/>
        <end position="216"/>
    </location>
</feature>
<dbReference type="SUPFAM" id="SSF51735">
    <property type="entry name" value="NAD(P)-binding Rossmann-fold domains"/>
    <property type="match status" value="1"/>
</dbReference>
<feature type="transmembrane region" description="Helical" evidence="1">
    <location>
        <begin position="251"/>
        <end position="271"/>
    </location>
</feature>
<dbReference type="RefSeq" id="WP_135760141.1">
    <property type="nucleotide sequence ID" value="NZ_RQHW01000031.1"/>
</dbReference>
<dbReference type="Gene3D" id="3.40.50.720">
    <property type="entry name" value="NAD(P)-binding Rossmann-like Domain"/>
    <property type="match status" value="1"/>
</dbReference>
<dbReference type="InterPro" id="IPR036291">
    <property type="entry name" value="NAD(P)-bd_dom_sf"/>
</dbReference>
<evidence type="ECO:0000256" key="1">
    <source>
        <dbReference type="SAM" id="Phobius"/>
    </source>
</evidence>
<comment type="caution">
    <text evidence="3">The sequence shown here is derived from an EMBL/GenBank/DDBJ whole genome shotgun (WGS) entry which is preliminary data.</text>
</comment>
<reference evidence="3" key="1">
    <citation type="journal article" date="2019" name="PLoS Negl. Trop. Dis.">
        <title>Revisiting the worldwide diversity of Leptospira species in the environment.</title>
        <authorList>
            <person name="Vincent A.T."/>
            <person name="Schiettekatte O."/>
            <person name="Bourhy P."/>
            <person name="Veyrier F.J."/>
            <person name="Picardeau M."/>
        </authorList>
    </citation>
    <scope>NUCLEOTIDE SEQUENCE [LARGE SCALE GENOMIC DNA]</scope>
    <source>
        <strain evidence="3">201300427</strain>
    </source>
</reference>
<dbReference type="InterPro" id="IPR050177">
    <property type="entry name" value="Lipid_A_modif_metabolic_enz"/>
</dbReference>
<dbReference type="Pfam" id="PF01370">
    <property type="entry name" value="Epimerase"/>
    <property type="match status" value="1"/>
</dbReference>
<dbReference type="AlphaFoldDB" id="A0A4R9M259"/>
<protein>
    <submittedName>
        <fullName evidence="3">NAD-dependent epimerase/dehydratase family protein</fullName>
    </submittedName>
</protein>